<dbReference type="InterPro" id="IPR009830">
    <property type="entry name" value="LppX/LprAFG"/>
</dbReference>
<keyword evidence="3" id="KW-1003">Cell membrane</keyword>
<evidence type="ECO:0000313" key="8">
    <source>
        <dbReference type="EMBL" id="QHN41000.1"/>
    </source>
</evidence>
<reference evidence="8" key="1">
    <citation type="journal article" date="2021" name="Nat. Microbiol.">
        <title>Cocultivation of an ultrasmall environmental parasitic bacterium with lytic ability against bacteria associated with wastewater foams.</title>
        <authorList>
            <person name="Batinovic S."/>
            <person name="Rose J.J.A."/>
            <person name="Ratcliffe J."/>
            <person name="Seviour R.J."/>
            <person name="Petrovski S."/>
        </authorList>
    </citation>
    <scope>NUCLEOTIDE SEQUENCE</scope>
    <source>
        <strain evidence="8">CON44</strain>
    </source>
</reference>
<evidence type="ECO:0000256" key="2">
    <source>
        <dbReference type="ARBA" id="ARBA00009194"/>
    </source>
</evidence>
<gene>
    <name evidence="8" type="ORF">GII30_19145</name>
</gene>
<keyword evidence="3" id="KW-0472">Membrane</keyword>
<evidence type="ECO:0000256" key="4">
    <source>
        <dbReference type="ARBA" id="ARBA00022729"/>
    </source>
</evidence>
<dbReference type="EMBL" id="CP045810">
    <property type="protein sequence ID" value="QHN41000.1"/>
    <property type="molecule type" value="Genomic_DNA"/>
</dbReference>
<protein>
    <submittedName>
        <fullName evidence="8">LppX_LprAFG lipoprotein</fullName>
    </submittedName>
</protein>
<feature type="region of interest" description="Disordered" evidence="7">
    <location>
        <begin position="45"/>
        <end position="79"/>
    </location>
</feature>
<evidence type="ECO:0000256" key="6">
    <source>
        <dbReference type="ARBA" id="ARBA00023288"/>
    </source>
</evidence>
<dbReference type="InterPro" id="IPR029046">
    <property type="entry name" value="LolA/LolB/LppX"/>
</dbReference>
<evidence type="ECO:0000256" key="3">
    <source>
        <dbReference type="ARBA" id="ARBA00022475"/>
    </source>
</evidence>
<accession>A0A857L1C2</accession>
<dbReference type="CDD" id="cd16334">
    <property type="entry name" value="LppX-like"/>
    <property type="match status" value="1"/>
</dbReference>
<name>A0A857L1C2_9ACTN</name>
<dbReference type="Pfam" id="PF07161">
    <property type="entry name" value="LppX_LprAFG"/>
    <property type="match status" value="1"/>
</dbReference>
<evidence type="ECO:0000256" key="5">
    <source>
        <dbReference type="ARBA" id="ARBA00023139"/>
    </source>
</evidence>
<evidence type="ECO:0000256" key="7">
    <source>
        <dbReference type="SAM" id="MobiDB-lite"/>
    </source>
</evidence>
<evidence type="ECO:0000256" key="1">
    <source>
        <dbReference type="ARBA" id="ARBA00004196"/>
    </source>
</evidence>
<feature type="compositionally biased region" description="Low complexity" evidence="7">
    <location>
        <begin position="52"/>
        <end position="63"/>
    </location>
</feature>
<proteinExistence type="inferred from homology"/>
<keyword evidence="4" id="KW-0732">Signal</keyword>
<keyword evidence="6 8" id="KW-0449">Lipoprotein</keyword>
<dbReference type="AlphaFoldDB" id="A0A857L1C2"/>
<comment type="subcellular location">
    <subcellularLocation>
        <location evidence="1">Cell envelope</location>
    </subcellularLocation>
</comment>
<organism evidence="8">
    <name type="scientific">Gordonia amarae</name>
    <dbReference type="NCBI Taxonomy" id="36821"/>
    <lineage>
        <taxon>Bacteria</taxon>
        <taxon>Bacillati</taxon>
        <taxon>Actinomycetota</taxon>
        <taxon>Actinomycetes</taxon>
        <taxon>Mycobacteriales</taxon>
        <taxon>Gordoniaceae</taxon>
        <taxon>Gordonia</taxon>
    </lineage>
</organism>
<comment type="similarity">
    <text evidence="2">Belongs to the LppX/LprAFG lipoprotein family.</text>
</comment>
<sequence length="276" mass="29227">MYGDMKTQLTHTPHLAGTARKRSRALLSAAVGAAAVVALVAGCASDDDDDSTGTTTAAASAPSMIETSRSEQPKVSTTDADALVKQSAQTTRLMQSAHVELKVDDKVMGLPVREVKGDLTSNPAPKAQGEGKFRINNNDTEVAFIVSDGQLYIKKDGDSEYTSIGEASKVYDPAIILDREQGLAKIIESLKSFKLDGSETVNGVQAKKVTGTVPAEVLDKVFPTQGDGKFSGAIPVTLYIADAAPYNLVKVNLKVDTGEINLTTSDWQKKVDIQAP</sequence>
<dbReference type="GO" id="GO:0030313">
    <property type="term" value="C:cell envelope"/>
    <property type="evidence" value="ECO:0007669"/>
    <property type="project" value="UniProtKB-SubCell"/>
</dbReference>
<keyword evidence="5" id="KW-0564">Palmitate</keyword>
<dbReference type="SUPFAM" id="SSF89392">
    <property type="entry name" value="Prokaryotic lipoproteins and lipoprotein localization factors"/>
    <property type="match status" value="1"/>
</dbReference>
<dbReference type="Gene3D" id="2.50.20.20">
    <property type="match status" value="1"/>
</dbReference>